<feature type="compositionally biased region" description="Basic residues" evidence="1">
    <location>
        <begin position="68"/>
        <end position="80"/>
    </location>
</feature>
<dbReference type="EMBL" id="JAPEUR010000110">
    <property type="protein sequence ID" value="KAJ4320317.1"/>
    <property type="molecule type" value="Genomic_DNA"/>
</dbReference>
<feature type="region of interest" description="Disordered" evidence="1">
    <location>
        <begin position="32"/>
        <end position="123"/>
    </location>
</feature>
<evidence type="ECO:0000313" key="3">
    <source>
        <dbReference type="Proteomes" id="UP001140502"/>
    </source>
</evidence>
<accession>A0A9W8WCT4</accession>
<organism evidence="2 3">
    <name type="scientific">Fusarium piperis</name>
    <dbReference type="NCBI Taxonomy" id="1435070"/>
    <lineage>
        <taxon>Eukaryota</taxon>
        <taxon>Fungi</taxon>
        <taxon>Dikarya</taxon>
        <taxon>Ascomycota</taxon>
        <taxon>Pezizomycotina</taxon>
        <taxon>Sordariomycetes</taxon>
        <taxon>Hypocreomycetidae</taxon>
        <taxon>Hypocreales</taxon>
        <taxon>Nectriaceae</taxon>
        <taxon>Fusarium</taxon>
        <taxon>Fusarium solani species complex</taxon>
    </lineage>
</organism>
<gene>
    <name evidence="2" type="ORF">N0V84_005918</name>
</gene>
<evidence type="ECO:0000313" key="2">
    <source>
        <dbReference type="EMBL" id="KAJ4320317.1"/>
    </source>
</evidence>
<reference evidence="2" key="1">
    <citation type="submission" date="2022-10" db="EMBL/GenBank/DDBJ databases">
        <title>Tapping the CABI collections for fungal endophytes: first genome assemblies for Collariella, Neodidymelliopsis, Ascochyta clinopodiicola, Didymella pomorum, Didymosphaeria variabile, Neocosmospora piperis and Neocucurbitaria cava.</title>
        <authorList>
            <person name="Hill R."/>
        </authorList>
    </citation>
    <scope>NUCLEOTIDE SEQUENCE</scope>
    <source>
        <strain evidence="2">IMI 366586</strain>
    </source>
</reference>
<sequence length="187" mass="20980">MSSQPSSSKPQGVTKCRYTTSALSKRAIAISKQGSTRGIMADNGNAITQAQADRLLMPPPRRPDTPRRKPKRASPNKTKSKNTGTVALRSRKNKDKDEPEPVATTTETTTKTTKKEDDLPSIEPLTEEEKLLFHGIEQDPIEQDPRPIKTMTPEEGELWRELEPQAGDRMLTVDEVDKMCDDFYKEL</sequence>
<dbReference type="Proteomes" id="UP001140502">
    <property type="component" value="Unassembled WGS sequence"/>
</dbReference>
<name>A0A9W8WCT4_9HYPO</name>
<dbReference type="AlphaFoldDB" id="A0A9W8WCT4"/>
<proteinExistence type="predicted"/>
<keyword evidence="3" id="KW-1185">Reference proteome</keyword>
<evidence type="ECO:0000256" key="1">
    <source>
        <dbReference type="SAM" id="MobiDB-lite"/>
    </source>
</evidence>
<comment type="caution">
    <text evidence="2">The sequence shown here is derived from an EMBL/GenBank/DDBJ whole genome shotgun (WGS) entry which is preliminary data.</text>
</comment>
<dbReference type="OrthoDB" id="5100386at2759"/>
<protein>
    <submittedName>
        <fullName evidence="2">Uncharacterized protein</fullName>
    </submittedName>
</protein>